<evidence type="ECO:0000256" key="1">
    <source>
        <dbReference type="SAM" id="MobiDB-lite"/>
    </source>
</evidence>
<gene>
    <name evidence="3" type="ORF">ABS361_09820</name>
</gene>
<organism evidence="3">
    <name type="scientific">Methyloraptor flagellatus</name>
    <dbReference type="NCBI Taxonomy" id="3162530"/>
    <lineage>
        <taxon>Bacteria</taxon>
        <taxon>Pseudomonadati</taxon>
        <taxon>Pseudomonadota</taxon>
        <taxon>Alphaproteobacteria</taxon>
        <taxon>Hyphomicrobiales</taxon>
        <taxon>Ancalomicrobiaceae</taxon>
        <taxon>Methyloraptor</taxon>
    </lineage>
</organism>
<dbReference type="InterPro" id="IPR054514">
    <property type="entry name" value="RhiE-like_linker"/>
</dbReference>
<accession>A0AAU7XIA6</accession>
<dbReference type="KEGG" id="mflg:ABS361_09820"/>
<dbReference type="RefSeq" id="WP_407051569.1">
    <property type="nucleotide sequence ID" value="NZ_CP158568.1"/>
</dbReference>
<dbReference type="AlphaFoldDB" id="A0AAU7XIA6"/>
<name>A0AAU7XIA6_9HYPH</name>
<evidence type="ECO:0000313" key="3">
    <source>
        <dbReference type="EMBL" id="XBY46474.1"/>
    </source>
</evidence>
<dbReference type="Pfam" id="PF22336">
    <property type="entry name" value="RhiE-like_linker"/>
    <property type="match status" value="1"/>
</dbReference>
<feature type="domain" description="RhiE-like KS-MAT linker" evidence="2">
    <location>
        <begin position="4"/>
        <end position="69"/>
    </location>
</feature>
<evidence type="ECO:0000259" key="2">
    <source>
        <dbReference type="Pfam" id="PF22336"/>
    </source>
</evidence>
<proteinExistence type="predicted"/>
<sequence length="143" mass="14812">MIPLSARDEVGLRARAADLAAWLDRAAGPEIGDIAYTLQLGREAFDARAAAVVEEVAGLRRALAGIAAGEKRVTVPAGTTRQDIDKEAADALRDRRLDDLARLWGAGRPSIGLRSGAGGDPGGSPCRPTGSAAIATGPSMRRQ</sequence>
<reference evidence="3" key="1">
    <citation type="submission" date="2024-06" db="EMBL/GenBank/DDBJ databases">
        <title>Methylostella associata gen. nov., sp. nov., a novel Ancalomicrobiaceae-affiliated facultatively methylotrophic bacteria that feed on methanotrophs of the genus Methylococcus.</title>
        <authorList>
            <person name="Saltykova V."/>
            <person name="Danilova O.V."/>
            <person name="Oshkin I.Y."/>
            <person name="Belova S.E."/>
            <person name="Pimenov N.V."/>
            <person name="Dedysh S.N."/>
        </authorList>
    </citation>
    <scope>NUCLEOTIDE SEQUENCE</scope>
    <source>
        <strain evidence="3">S20</strain>
    </source>
</reference>
<dbReference type="Gene3D" id="3.30.70.3290">
    <property type="match status" value="1"/>
</dbReference>
<protein>
    <recommendedName>
        <fullName evidence="2">RhiE-like KS-MAT linker domain-containing protein</fullName>
    </recommendedName>
</protein>
<dbReference type="EMBL" id="CP158568">
    <property type="protein sequence ID" value="XBY46474.1"/>
    <property type="molecule type" value="Genomic_DNA"/>
</dbReference>
<feature type="region of interest" description="Disordered" evidence="1">
    <location>
        <begin position="107"/>
        <end position="143"/>
    </location>
</feature>